<evidence type="ECO:0000313" key="1">
    <source>
        <dbReference type="Proteomes" id="UP000887572"/>
    </source>
</evidence>
<dbReference type="AlphaFoldDB" id="A0A914HYH2"/>
<organism evidence="1 2">
    <name type="scientific">Globodera rostochiensis</name>
    <name type="common">Golden nematode worm</name>
    <name type="synonym">Heterodera rostochiensis</name>
    <dbReference type="NCBI Taxonomy" id="31243"/>
    <lineage>
        <taxon>Eukaryota</taxon>
        <taxon>Metazoa</taxon>
        <taxon>Ecdysozoa</taxon>
        <taxon>Nematoda</taxon>
        <taxon>Chromadorea</taxon>
        <taxon>Rhabditida</taxon>
        <taxon>Tylenchina</taxon>
        <taxon>Tylenchomorpha</taxon>
        <taxon>Tylenchoidea</taxon>
        <taxon>Heteroderidae</taxon>
        <taxon>Heteroderinae</taxon>
        <taxon>Globodera</taxon>
    </lineage>
</organism>
<accession>A0A914HYH2</accession>
<sequence>MGGEKKIEGRQTDTVVTNKLSERQILNEEWEEVEKRGGRDETDQRFNENDRKEYPIKRMRIFSSFE</sequence>
<name>A0A914HYH2_GLORO</name>
<reference evidence="2" key="1">
    <citation type="submission" date="2022-11" db="UniProtKB">
        <authorList>
            <consortium name="WormBaseParasite"/>
        </authorList>
    </citation>
    <scope>IDENTIFICATION</scope>
</reference>
<protein>
    <submittedName>
        <fullName evidence="2">Uncharacterized protein</fullName>
    </submittedName>
</protein>
<dbReference type="Proteomes" id="UP000887572">
    <property type="component" value="Unplaced"/>
</dbReference>
<proteinExistence type="predicted"/>
<keyword evidence="1" id="KW-1185">Reference proteome</keyword>
<dbReference type="WBParaSite" id="Gr19_v10_g5198.t1">
    <property type="protein sequence ID" value="Gr19_v10_g5198.t1"/>
    <property type="gene ID" value="Gr19_v10_g5198"/>
</dbReference>
<evidence type="ECO:0000313" key="2">
    <source>
        <dbReference type="WBParaSite" id="Gr19_v10_g5198.t1"/>
    </source>
</evidence>